<gene>
    <name evidence="19" type="ORF">GXY_00718</name>
</gene>
<evidence type="ECO:0000256" key="15">
    <source>
        <dbReference type="SAM" id="MobiDB-lite"/>
    </source>
</evidence>
<proteinExistence type="inferred from homology"/>
<dbReference type="PANTHER" id="PTHR33619:SF3">
    <property type="entry name" value="POLYSACCHARIDE EXPORT PROTEIN GFCE-RELATED"/>
    <property type="match status" value="1"/>
</dbReference>
<reference evidence="19 20" key="1">
    <citation type="journal article" date="2010" name="J. Bacteriol.">
        <title>Genome sequence of a cellulose-producing bacterium, Gluconacetobacter hansenii ATCC 23769.</title>
        <authorList>
            <person name="Iyer P.R."/>
            <person name="Geib S.M."/>
            <person name="Catchmark J."/>
            <person name="Kao T.H."/>
            <person name="Tien M."/>
        </authorList>
    </citation>
    <scope>NUCLEOTIDE SEQUENCE [LARGE SCALE GENOMIC DNA]</scope>
    <source>
        <strain evidence="19 20">ATCC 23769</strain>
    </source>
</reference>
<keyword evidence="4" id="KW-1134">Transmembrane beta strand</keyword>
<feature type="domain" description="SLBB" evidence="18">
    <location>
        <begin position="312"/>
        <end position="408"/>
    </location>
</feature>
<keyword evidence="14" id="KW-0449">Lipoprotein</keyword>
<protein>
    <submittedName>
        <fullName evidence="19">Polysaccharide export protein</fullName>
    </submittedName>
</protein>
<keyword evidence="9" id="KW-0406">Ion transport</keyword>
<feature type="region of interest" description="Disordered" evidence="15">
    <location>
        <begin position="1"/>
        <end position="23"/>
    </location>
</feature>
<dbReference type="InterPro" id="IPR003715">
    <property type="entry name" value="Poly_export_N"/>
</dbReference>
<evidence type="ECO:0000256" key="7">
    <source>
        <dbReference type="ARBA" id="ARBA00022729"/>
    </source>
</evidence>
<dbReference type="Gene3D" id="3.10.560.10">
    <property type="entry name" value="Outer membrane lipoprotein wza domain like"/>
    <property type="match status" value="2"/>
</dbReference>
<evidence type="ECO:0000256" key="13">
    <source>
        <dbReference type="ARBA" id="ARBA00023237"/>
    </source>
</evidence>
<dbReference type="GO" id="GO:0015288">
    <property type="term" value="F:porin activity"/>
    <property type="evidence" value="ECO:0007669"/>
    <property type="project" value="UniProtKB-KW"/>
</dbReference>
<comment type="similarity">
    <text evidence="2">Belongs to the BexD/CtrA/VexA family.</text>
</comment>
<evidence type="ECO:0000259" key="18">
    <source>
        <dbReference type="Pfam" id="PF22461"/>
    </source>
</evidence>
<dbReference type="Proteomes" id="UP000006468">
    <property type="component" value="Chromosome"/>
</dbReference>
<dbReference type="InterPro" id="IPR054765">
    <property type="entry name" value="SLBB_dom"/>
</dbReference>
<evidence type="ECO:0000256" key="12">
    <source>
        <dbReference type="ARBA" id="ARBA00023139"/>
    </source>
</evidence>
<feature type="domain" description="Soluble ligand binding" evidence="17">
    <location>
        <begin position="230"/>
        <end position="277"/>
    </location>
</feature>
<evidence type="ECO:0000256" key="9">
    <source>
        <dbReference type="ARBA" id="ARBA00023065"/>
    </source>
</evidence>
<keyword evidence="13" id="KW-0998">Cell outer membrane</keyword>
<feature type="domain" description="Polysaccharide export protein N-terminal" evidence="16">
    <location>
        <begin position="116"/>
        <end position="222"/>
    </location>
</feature>
<dbReference type="InterPro" id="IPR019554">
    <property type="entry name" value="Soluble_ligand-bd"/>
</dbReference>
<dbReference type="PANTHER" id="PTHR33619">
    <property type="entry name" value="POLYSACCHARIDE EXPORT PROTEIN GFCE-RELATED"/>
    <property type="match status" value="1"/>
</dbReference>
<evidence type="ECO:0000256" key="10">
    <source>
        <dbReference type="ARBA" id="ARBA00023114"/>
    </source>
</evidence>
<evidence type="ECO:0000256" key="6">
    <source>
        <dbReference type="ARBA" id="ARBA00022692"/>
    </source>
</evidence>
<keyword evidence="10" id="KW-0626">Porin</keyword>
<keyword evidence="12" id="KW-0564">Palmitate</keyword>
<evidence type="ECO:0000256" key="14">
    <source>
        <dbReference type="ARBA" id="ARBA00023288"/>
    </source>
</evidence>
<dbReference type="Pfam" id="PF02563">
    <property type="entry name" value="Poly_export"/>
    <property type="match status" value="1"/>
</dbReference>
<dbReference type="Pfam" id="PF22461">
    <property type="entry name" value="SLBB_2"/>
    <property type="match status" value="1"/>
</dbReference>
<comment type="subcellular location">
    <subcellularLocation>
        <location evidence="1">Cell outer membrane</location>
        <topology evidence="1">Multi-pass membrane protein</topology>
    </subcellularLocation>
</comment>
<keyword evidence="11" id="KW-0472">Membrane</keyword>
<dbReference type="AlphaFoldDB" id="D5QAM4"/>
<accession>D5QAM4</accession>
<keyword evidence="6" id="KW-0812">Transmembrane</keyword>
<keyword evidence="5" id="KW-0762">Sugar transport</keyword>
<dbReference type="InterPro" id="IPR049712">
    <property type="entry name" value="Poly_export"/>
</dbReference>
<dbReference type="HOGENOM" id="CLU_038343_4_0_5"/>
<evidence type="ECO:0000256" key="4">
    <source>
        <dbReference type="ARBA" id="ARBA00022452"/>
    </source>
</evidence>
<sequence length="438" mass="46995">MSEHPITLMTRHEDGHSVGMTTSSGVDRRFRLMGGLSCRSSRAVAIVSMVGCLLTGCNTLPSSGPAQADIVSQQADRHKNSLGFKIEPVTDQVASWLSEEKPPLLSTLNTTSYTPTHNDRLGPGDHLAISVYEIGNGVFTGGVATASATEPGTLTTLNGVGGAPPIGAVQTNLPVVEVNDDGNILIPYAGQVHVAGLTISEISQRINNSLKHISTRPAVIVRPVLDETNVVMVYGNVLKSGRIPLTPNQERVLDVVALAGGPKQLSEDTLVQLTRGDRVVQAPLKLIEQTPEQDIPLQPGDRMELLSEPRTFTVFGASSKVTEVAFGTPQVSLAEALSRVGGVSDGQGDPNAVYLFRFEDRNIATKLGLQMDAGQENIPVVYHLDLMNTQDYFLAQKIPMKNRDLIYVANAKINDFNKFFNLLSTIISPGITAAWLAK</sequence>
<evidence type="ECO:0000256" key="3">
    <source>
        <dbReference type="ARBA" id="ARBA00022448"/>
    </source>
</evidence>
<dbReference type="GO" id="GO:0006811">
    <property type="term" value="P:monoatomic ion transport"/>
    <property type="evidence" value="ECO:0007669"/>
    <property type="project" value="UniProtKB-KW"/>
</dbReference>
<dbReference type="Gene3D" id="3.30.1950.10">
    <property type="entry name" value="wza like domain"/>
    <property type="match status" value="1"/>
</dbReference>
<dbReference type="EMBL" id="ADTV01000003">
    <property type="protein sequence ID" value="EFG85747.1"/>
    <property type="molecule type" value="Genomic_DNA"/>
</dbReference>
<evidence type="ECO:0000313" key="19">
    <source>
        <dbReference type="EMBL" id="EFG85747.1"/>
    </source>
</evidence>
<dbReference type="GO" id="GO:0015159">
    <property type="term" value="F:polysaccharide transmembrane transporter activity"/>
    <property type="evidence" value="ECO:0007669"/>
    <property type="project" value="InterPro"/>
</dbReference>
<dbReference type="GO" id="GO:0046930">
    <property type="term" value="C:pore complex"/>
    <property type="evidence" value="ECO:0007669"/>
    <property type="project" value="UniProtKB-KW"/>
</dbReference>
<evidence type="ECO:0000313" key="20">
    <source>
        <dbReference type="Proteomes" id="UP000006468"/>
    </source>
</evidence>
<organism evidence="19 20">
    <name type="scientific">Novacetimonas hansenii ATCC 23769</name>
    <dbReference type="NCBI Taxonomy" id="714995"/>
    <lineage>
        <taxon>Bacteria</taxon>
        <taxon>Pseudomonadati</taxon>
        <taxon>Pseudomonadota</taxon>
        <taxon>Alphaproteobacteria</taxon>
        <taxon>Acetobacterales</taxon>
        <taxon>Acetobacteraceae</taxon>
        <taxon>Novacetimonas</taxon>
    </lineage>
</organism>
<evidence type="ECO:0000256" key="1">
    <source>
        <dbReference type="ARBA" id="ARBA00004571"/>
    </source>
</evidence>
<keyword evidence="7" id="KW-0732">Signal</keyword>
<evidence type="ECO:0000259" key="17">
    <source>
        <dbReference type="Pfam" id="PF10531"/>
    </source>
</evidence>
<evidence type="ECO:0000256" key="5">
    <source>
        <dbReference type="ARBA" id="ARBA00022597"/>
    </source>
</evidence>
<dbReference type="GO" id="GO:0009279">
    <property type="term" value="C:cell outer membrane"/>
    <property type="evidence" value="ECO:0007669"/>
    <property type="project" value="UniProtKB-SubCell"/>
</dbReference>
<evidence type="ECO:0000259" key="16">
    <source>
        <dbReference type="Pfam" id="PF02563"/>
    </source>
</evidence>
<dbReference type="Pfam" id="PF10531">
    <property type="entry name" value="SLBB"/>
    <property type="match status" value="1"/>
</dbReference>
<evidence type="ECO:0000256" key="8">
    <source>
        <dbReference type="ARBA" id="ARBA00023047"/>
    </source>
</evidence>
<evidence type="ECO:0000256" key="11">
    <source>
        <dbReference type="ARBA" id="ARBA00023136"/>
    </source>
</evidence>
<keyword evidence="3" id="KW-0813">Transport</keyword>
<evidence type="ECO:0000256" key="2">
    <source>
        <dbReference type="ARBA" id="ARBA00009450"/>
    </source>
</evidence>
<name>D5QAM4_NOVHA</name>
<comment type="caution">
    <text evidence="19">The sequence shown here is derived from an EMBL/GenBank/DDBJ whole genome shotgun (WGS) entry which is preliminary data.</text>
</comment>
<keyword evidence="8" id="KW-0625">Polysaccharide transport</keyword>